<dbReference type="Pfam" id="PF02373">
    <property type="entry name" value="JmjC"/>
    <property type="match status" value="1"/>
</dbReference>
<comment type="caution">
    <text evidence="4">The sequence shown here is derived from an EMBL/GenBank/DDBJ whole genome shotgun (WGS) entry which is preliminary data.</text>
</comment>
<dbReference type="SUPFAM" id="SSF51197">
    <property type="entry name" value="Clavaminate synthase-like"/>
    <property type="match status" value="1"/>
</dbReference>
<dbReference type="GO" id="GO:0010468">
    <property type="term" value="P:regulation of gene expression"/>
    <property type="evidence" value="ECO:0007669"/>
    <property type="project" value="TreeGrafter"/>
</dbReference>
<evidence type="ECO:0000256" key="1">
    <source>
        <dbReference type="SAM" id="MobiDB-lite"/>
    </source>
</evidence>
<feature type="domain" description="JmjN" evidence="2">
    <location>
        <begin position="12"/>
        <end position="53"/>
    </location>
</feature>
<keyword evidence="5" id="KW-1185">Reference proteome</keyword>
<dbReference type="Gene3D" id="2.60.120.650">
    <property type="entry name" value="Cupin"/>
    <property type="match status" value="1"/>
</dbReference>
<feature type="domain" description="JmjC" evidence="3">
    <location>
        <begin position="137"/>
        <end position="301"/>
    </location>
</feature>
<dbReference type="GO" id="GO:0000785">
    <property type="term" value="C:chromatin"/>
    <property type="evidence" value="ECO:0007669"/>
    <property type="project" value="TreeGrafter"/>
</dbReference>
<evidence type="ECO:0000313" key="4">
    <source>
        <dbReference type="EMBL" id="CAI2368031.1"/>
    </source>
</evidence>
<dbReference type="PROSITE" id="PS51184">
    <property type="entry name" value="JMJC"/>
    <property type="match status" value="1"/>
</dbReference>
<reference evidence="4" key="1">
    <citation type="submission" date="2023-07" db="EMBL/GenBank/DDBJ databases">
        <authorList>
            <consortium name="AG Swart"/>
            <person name="Singh M."/>
            <person name="Singh A."/>
            <person name="Seah K."/>
            <person name="Emmerich C."/>
        </authorList>
    </citation>
    <scope>NUCLEOTIDE SEQUENCE</scope>
    <source>
        <strain evidence="4">DP1</strain>
    </source>
</reference>
<dbReference type="PANTHER" id="PTHR10694">
    <property type="entry name" value="LYSINE-SPECIFIC DEMETHYLASE"/>
    <property type="match status" value="1"/>
</dbReference>
<dbReference type="SMART" id="SM00545">
    <property type="entry name" value="JmjN"/>
    <property type="match status" value="1"/>
</dbReference>
<evidence type="ECO:0000259" key="3">
    <source>
        <dbReference type="PROSITE" id="PS51184"/>
    </source>
</evidence>
<dbReference type="AlphaFoldDB" id="A0AAD1UEW2"/>
<dbReference type="GO" id="GO:0005634">
    <property type="term" value="C:nucleus"/>
    <property type="evidence" value="ECO:0007669"/>
    <property type="project" value="TreeGrafter"/>
</dbReference>
<dbReference type="PANTHER" id="PTHR10694:SF7">
    <property type="entry name" value="[HISTONE H3]-TRIMETHYL-L-LYSINE(9) DEMETHYLASE"/>
    <property type="match status" value="1"/>
</dbReference>
<dbReference type="InterPro" id="IPR003349">
    <property type="entry name" value="JmjN"/>
</dbReference>
<organism evidence="4 5">
    <name type="scientific">Euplotes crassus</name>
    <dbReference type="NCBI Taxonomy" id="5936"/>
    <lineage>
        <taxon>Eukaryota</taxon>
        <taxon>Sar</taxon>
        <taxon>Alveolata</taxon>
        <taxon>Ciliophora</taxon>
        <taxon>Intramacronucleata</taxon>
        <taxon>Spirotrichea</taxon>
        <taxon>Hypotrichia</taxon>
        <taxon>Euplotida</taxon>
        <taxon>Euplotidae</taxon>
        <taxon>Moneuplotes</taxon>
    </lineage>
</organism>
<gene>
    <name evidence="4" type="ORF">ECRASSUSDP1_LOCUS9320</name>
</gene>
<dbReference type="GO" id="GO:0032454">
    <property type="term" value="F:histone H3K9 demethylase activity"/>
    <property type="evidence" value="ECO:0007669"/>
    <property type="project" value="TreeGrafter"/>
</dbReference>
<dbReference type="Proteomes" id="UP001295684">
    <property type="component" value="Unassembled WGS sequence"/>
</dbReference>
<evidence type="ECO:0000259" key="2">
    <source>
        <dbReference type="PROSITE" id="PS51183"/>
    </source>
</evidence>
<feature type="region of interest" description="Disordered" evidence="1">
    <location>
        <begin position="356"/>
        <end position="390"/>
    </location>
</feature>
<evidence type="ECO:0000313" key="5">
    <source>
        <dbReference type="Proteomes" id="UP001295684"/>
    </source>
</evidence>
<dbReference type="InterPro" id="IPR003347">
    <property type="entry name" value="JmjC_dom"/>
</dbReference>
<dbReference type="SMART" id="SM00558">
    <property type="entry name" value="JmjC"/>
    <property type="match status" value="1"/>
</dbReference>
<proteinExistence type="predicted"/>
<dbReference type="Pfam" id="PF02375">
    <property type="entry name" value="JmjN"/>
    <property type="match status" value="1"/>
</dbReference>
<name>A0AAD1UEW2_EUPCR</name>
<sequence>MDPEELTKINFIPEFHPTKEEFSNFSKYCEDCEAQCGTAGAFKVIPPKGWQPRKEGYDHLDLTVQQPIEQNVWGSNGVYELLYMLRESRTLEKYRKLVSKTEYSSRKKSFTEIEKLFWKTLKLNAPLYGADIEGSLMDKGIPWNLAELDTCLKEGLDNLQLSGVNNPYIYVGGWKTMFGWHKEDYDLYSINFLHLGAPKYWYSVDLDSNEDFETLAKRIFTGRFEKCSEYLRHKNTLIHPALLRKKGINLRKTIQKPGEFIVLRATAYHCGFNSGFNIAEAVNFALFDWIESIASKVKFCNCIKDSVKINMSTFCQTLIDKFEQEKSPIKKAMIKTLKKVQDEDIKAKQIFEKKKDSCKRRNTIKKKNRKRNAASAKAKGKKKRPKLKEE</sequence>
<protein>
    <submittedName>
        <fullName evidence="4">Uncharacterized protein</fullName>
    </submittedName>
</protein>
<dbReference type="GO" id="GO:0051864">
    <property type="term" value="F:histone H3K36 demethylase activity"/>
    <property type="evidence" value="ECO:0007669"/>
    <property type="project" value="TreeGrafter"/>
</dbReference>
<accession>A0AAD1UEW2</accession>
<dbReference type="PROSITE" id="PS51183">
    <property type="entry name" value="JMJN"/>
    <property type="match status" value="1"/>
</dbReference>
<dbReference type="EMBL" id="CAMPGE010009158">
    <property type="protein sequence ID" value="CAI2368031.1"/>
    <property type="molecule type" value="Genomic_DNA"/>
</dbReference>